<sequence>MRPLEGEQWRQKSLIVQSLQKGPVAPIGRNPCTYIPGRGSAHCTLSEMNFAAAVHAPPPPAFPDFVAKFAGASTVNDDSSS</sequence>
<evidence type="ECO:0000313" key="2">
    <source>
        <dbReference type="Proteomes" id="UP001164250"/>
    </source>
</evidence>
<gene>
    <name evidence="1" type="ORF">Patl1_23222</name>
</gene>
<dbReference type="EMBL" id="CM047909">
    <property type="protein sequence ID" value="KAJ0078950.1"/>
    <property type="molecule type" value="Genomic_DNA"/>
</dbReference>
<reference evidence="2" key="1">
    <citation type="journal article" date="2023" name="G3 (Bethesda)">
        <title>Genome assembly and association tests identify interacting loci associated with vigor, precocity, and sex in interspecific pistachio rootstocks.</title>
        <authorList>
            <person name="Palmer W."/>
            <person name="Jacygrad E."/>
            <person name="Sagayaradj S."/>
            <person name="Cavanaugh K."/>
            <person name="Han R."/>
            <person name="Bertier L."/>
            <person name="Beede B."/>
            <person name="Kafkas S."/>
            <person name="Golino D."/>
            <person name="Preece J."/>
            <person name="Michelmore R."/>
        </authorList>
    </citation>
    <scope>NUCLEOTIDE SEQUENCE [LARGE SCALE GENOMIC DNA]</scope>
</reference>
<dbReference type="Proteomes" id="UP001164250">
    <property type="component" value="Chromosome 13"/>
</dbReference>
<organism evidence="1 2">
    <name type="scientific">Pistacia atlantica</name>
    <dbReference type="NCBI Taxonomy" id="434234"/>
    <lineage>
        <taxon>Eukaryota</taxon>
        <taxon>Viridiplantae</taxon>
        <taxon>Streptophyta</taxon>
        <taxon>Embryophyta</taxon>
        <taxon>Tracheophyta</taxon>
        <taxon>Spermatophyta</taxon>
        <taxon>Magnoliopsida</taxon>
        <taxon>eudicotyledons</taxon>
        <taxon>Gunneridae</taxon>
        <taxon>Pentapetalae</taxon>
        <taxon>rosids</taxon>
        <taxon>malvids</taxon>
        <taxon>Sapindales</taxon>
        <taxon>Anacardiaceae</taxon>
        <taxon>Pistacia</taxon>
    </lineage>
</organism>
<name>A0ACC0ZUV5_9ROSI</name>
<comment type="caution">
    <text evidence="1">The sequence shown here is derived from an EMBL/GenBank/DDBJ whole genome shotgun (WGS) entry which is preliminary data.</text>
</comment>
<keyword evidence="2" id="KW-1185">Reference proteome</keyword>
<protein>
    <submittedName>
        <fullName evidence="1">Uncharacterized protein</fullName>
    </submittedName>
</protein>
<evidence type="ECO:0000313" key="1">
    <source>
        <dbReference type="EMBL" id="KAJ0078950.1"/>
    </source>
</evidence>
<proteinExistence type="predicted"/>
<accession>A0ACC0ZUV5</accession>